<proteinExistence type="predicted"/>
<feature type="compositionally biased region" description="Polar residues" evidence="1">
    <location>
        <begin position="338"/>
        <end position="350"/>
    </location>
</feature>
<organism evidence="2 3">
    <name type="scientific">Schistosoma mattheei</name>
    <dbReference type="NCBI Taxonomy" id="31246"/>
    <lineage>
        <taxon>Eukaryota</taxon>
        <taxon>Metazoa</taxon>
        <taxon>Spiralia</taxon>
        <taxon>Lophotrochozoa</taxon>
        <taxon>Platyhelminthes</taxon>
        <taxon>Trematoda</taxon>
        <taxon>Digenea</taxon>
        <taxon>Strigeidida</taxon>
        <taxon>Schistosomatoidea</taxon>
        <taxon>Schistosomatidae</taxon>
        <taxon>Schistosoma</taxon>
    </lineage>
</organism>
<evidence type="ECO:0000313" key="2">
    <source>
        <dbReference type="EMBL" id="VDP69301.1"/>
    </source>
</evidence>
<dbReference type="EMBL" id="UZAL01036197">
    <property type="protein sequence ID" value="VDP69301.1"/>
    <property type="molecule type" value="Genomic_DNA"/>
</dbReference>
<evidence type="ECO:0000313" key="3">
    <source>
        <dbReference type="Proteomes" id="UP000269396"/>
    </source>
</evidence>
<dbReference type="Proteomes" id="UP000269396">
    <property type="component" value="Unassembled WGS sequence"/>
</dbReference>
<reference evidence="2 3" key="1">
    <citation type="submission" date="2018-11" db="EMBL/GenBank/DDBJ databases">
        <authorList>
            <consortium name="Pathogen Informatics"/>
        </authorList>
    </citation>
    <scope>NUCLEOTIDE SEQUENCE [LARGE SCALE GENOMIC DNA]</scope>
    <source>
        <strain>Denwood</strain>
        <strain evidence="3">Zambia</strain>
    </source>
</reference>
<feature type="compositionally biased region" description="Basic and acidic residues" evidence="1">
    <location>
        <begin position="393"/>
        <end position="421"/>
    </location>
</feature>
<name>A0A183PMX4_9TREM</name>
<feature type="region of interest" description="Disordered" evidence="1">
    <location>
        <begin position="225"/>
        <end position="249"/>
    </location>
</feature>
<protein>
    <submittedName>
        <fullName evidence="2">Uncharacterized protein</fullName>
    </submittedName>
</protein>
<keyword evidence="3" id="KW-1185">Reference proteome</keyword>
<feature type="compositionally biased region" description="Low complexity" evidence="1">
    <location>
        <begin position="233"/>
        <end position="246"/>
    </location>
</feature>
<accession>A0A183PMX4</accession>
<feature type="compositionally biased region" description="Basic and acidic residues" evidence="1">
    <location>
        <begin position="351"/>
        <end position="361"/>
    </location>
</feature>
<feature type="compositionally biased region" description="Polar residues" evidence="1">
    <location>
        <begin position="366"/>
        <end position="392"/>
    </location>
</feature>
<feature type="region of interest" description="Disordered" evidence="1">
    <location>
        <begin position="307"/>
        <end position="421"/>
    </location>
</feature>
<gene>
    <name evidence="2" type="ORF">SMTD_LOCUS15710</name>
</gene>
<feature type="compositionally biased region" description="Polar residues" evidence="1">
    <location>
        <begin position="307"/>
        <end position="320"/>
    </location>
</feature>
<sequence length="421" mass="47782">MYHGVNSQVALTSVIFRSAKCLTNNQFLLSPNLKITKRHREYFQSDPVLCSNRQLINNKENYINESQWDRNNLSQLTSSPSILSSPTSYKQITPKINQPLFPAWSAYSNNLYTLRNTKNSPVRENNAVNQPIESYWEIQPTYSSYEQLNGYSLSGNTQIESSRKEISYNSYPTSASGVFRMGILQQAELAKAHKQFCHKYYSSPPMELETKTRLHTLCSPNVNTHKTAQPCFNNSNSNSLTSGNSSQRKPLMLSQQRYTLKDYSLLPSINSKSRGLGPDIDNEEYRQKCKEKSNARVLHSENNIVSYTDSHNETSNSSTGDKNHSNKENEEKFEPDTNKCSNPKLTQATQDKSENLSDDKSKNKHNTLLCSPHQISLSSHQNFKNGTNLESKTGTERNPPEISKEEMNKQKAAEKRLAVGL</sequence>
<feature type="compositionally biased region" description="Basic and acidic residues" evidence="1">
    <location>
        <begin position="321"/>
        <end position="337"/>
    </location>
</feature>
<dbReference type="AlphaFoldDB" id="A0A183PMX4"/>
<evidence type="ECO:0000256" key="1">
    <source>
        <dbReference type="SAM" id="MobiDB-lite"/>
    </source>
</evidence>